<keyword evidence="1" id="KW-0175">Coiled coil</keyword>
<dbReference type="AlphaFoldDB" id="A0A387BTA8"/>
<name>A0A387BTA8_9MICO</name>
<reference evidence="2 3" key="1">
    <citation type="submission" date="2018-09" db="EMBL/GenBank/DDBJ databases">
        <title>Genome sequencing of strain 2DFW10M-5.</title>
        <authorList>
            <person name="Heo J."/>
            <person name="Kim S.-J."/>
            <person name="Kwon S.-W."/>
        </authorList>
    </citation>
    <scope>NUCLEOTIDE SEQUENCE [LARGE SCALE GENOMIC DNA]</scope>
    <source>
        <strain evidence="2 3">2DFW10M-5</strain>
    </source>
</reference>
<dbReference type="Proteomes" id="UP000275069">
    <property type="component" value="Chromosome"/>
</dbReference>
<dbReference type="RefSeq" id="WP_120789806.1">
    <property type="nucleotide sequence ID" value="NZ_CP032624.1"/>
</dbReference>
<dbReference type="Pfam" id="PF13704">
    <property type="entry name" value="Glyco_tranf_2_4"/>
    <property type="match status" value="1"/>
</dbReference>
<dbReference type="EMBL" id="CP032624">
    <property type="protein sequence ID" value="AYG04276.1"/>
    <property type="molecule type" value="Genomic_DNA"/>
</dbReference>
<accession>A0A387BTA8</accession>
<protein>
    <submittedName>
        <fullName evidence="2">Glycosyltransferase family 2 protein</fullName>
    </submittedName>
</protein>
<evidence type="ECO:0000256" key="1">
    <source>
        <dbReference type="SAM" id="Coils"/>
    </source>
</evidence>
<keyword evidence="2" id="KW-0808">Transferase</keyword>
<dbReference type="CDD" id="cd00761">
    <property type="entry name" value="Glyco_tranf_GTA_type"/>
    <property type="match status" value="1"/>
</dbReference>
<feature type="coiled-coil region" evidence="1">
    <location>
        <begin position="337"/>
        <end position="371"/>
    </location>
</feature>
<dbReference type="InterPro" id="IPR029044">
    <property type="entry name" value="Nucleotide-diphossugar_trans"/>
</dbReference>
<dbReference type="Gene3D" id="3.90.550.10">
    <property type="entry name" value="Spore Coat Polysaccharide Biosynthesis Protein SpsA, Chain A"/>
    <property type="match status" value="1"/>
</dbReference>
<dbReference type="GO" id="GO:0016740">
    <property type="term" value="F:transferase activity"/>
    <property type="evidence" value="ECO:0007669"/>
    <property type="project" value="UniProtKB-KW"/>
</dbReference>
<dbReference type="SUPFAM" id="SSF53448">
    <property type="entry name" value="Nucleotide-diphospho-sugar transferases"/>
    <property type="match status" value="1"/>
</dbReference>
<dbReference type="OrthoDB" id="565316at2"/>
<sequence length="389" mass="43078">MRLVMTMMVRDEADVIEAMVEHHFAQGVDTMLITDNGSIDGTTEILERLASAHDVVLMHDPVHAKQQSSCVTRMANEAYTEHGADWVINADADEFWVPRAHDSIHAAFETYPREFGAFEVHVEDMTGLPAARGTGLERLIYRDLRSTAMLRGVGLRDHSAADAVHIGASGVVVAQGNHAVSIPSCGTPSAAESIEVLHFPWRSWDQFRRKVENAGKAYESSPDLVPSPNHHGMRDYRLLKEGRLLASYLLRSLTPAQLDAGIADGLYVEETRIRAEKLPQQADDELEYDASEMVDLLRGLAATQGERLAATAADADQRFADAKAYIEGAGREWQAEREALHERADRLAQRVEQLSDELVATRAALEGLRGRRSVRIVDAVNRVATRRRA</sequence>
<proteinExistence type="predicted"/>
<dbReference type="KEGG" id="gry:D7I44_12570"/>
<keyword evidence="3" id="KW-1185">Reference proteome</keyword>
<gene>
    <name evidence="2" type="ORF">D7I44_12570</name>
</gene>
<evidence type="ECO:0000313" key="3">
    <source>
        <dbReference type="Proteomes" id="UP000275069"/>
    </source>
</evidence>
<organism evidence="2 3">
    <name type="scientific">Gryllotalpicola protaetiae</name>
    <dbReference type="NCBI Taxonomy" id="2419771"/>
    <lineage>
        <taxon>Bacteria</taxon>
        <taxon>Bacillati</taxon>
        <taxon>Actinomycetota</taxon>
        <taxon>Actinomycetes</taxon>
        <taxon>Micrococcales</taxon>
        <taxon>Microbacteriaceae</taxon>
        <taxon>Gryllotalpicola</taxon>
    </lineage>
</organism>
<evidence type="ECO:0000313" key="2">
    <source>
        <dbReference type="EMBL" id="AYG04276.1"/>
    </source>
</evidence>